<keyword evidence="2" id="KW-0812">Transmembrane</keyword>
<feature type="transmembrane region" description="Helical" evidence="2">
    <location>
        <begin position="36"/>
        <end position="54"/>
    </location>
</feature>
<organism evidence="4 5">
    <name type="scientific">Mucilaginibacter terrenus</name>
    <dbReference type="NCBI Taxonomy" id="2482727"/>
    <lineage>
        <taxon>Bacteria</taxon>
        <taxon>Pseudomonadati</taxon>
        <taxon>Bacteroidota</taxon>
        <taxon>Sphingobacteriia</taxon>
        <taxon>Sphingobacteriales</taxon>
        <taxon>Sphingobacteriaceae</taxon>
        <taxon>Mucilaginibacter</taxon>
    </lineage>
</organism>
<keyword evidence="5" id="KW-1185">Reference proteome</keyword>
<dbReference type="Proteomes" id="UP000260823">
    <property type="component" value="Unassembled WGS sequence"/>
</dbReference>
<keyword evidence="1 4" id="KW-0378">Hydrolase</keyword>
<sequence length="372" mass="41255">MVRLILSVLLFLVSLLVIFGAPEYHIWMLAVAVNSYPLVFTGITFILLLSLISLRRYRLPAVLTAVIAFALFLYPVVNAWSVARSLPNAFNSAVNSTEAKAISYKPFSFLQLLKGPPAMPFKTITYDSASHLTFDYYRNSKQQKQPCVVVVHGGSWSGGNSRQLPGLNGYLSVRGYNVASINYHLAPKYRNPVPVEDVRHLINYLKANAIQLNIDTGRFVLLGRSAGAQIALLAAYAHPDKNIKGVIDFYGPADMVWGYSVPANPLIMNSRKVMQNYIGDAYEKMPDKYAASSPVLFVNERTVPTLIIHGDNDVLVSPLHSTKLDSVLSKNKVPHLLVQLPWATHGFDYNLNGPGGQLSTYLTLRFLQVVCR</sequence>
<keyword evidence="2" id="KW-0472">Membrane</keyword>
<feature type="transmembrane region" description="Helical" evidence="2">
    <location>
        <begin position="61"/>
        <end position="83"/>
    </location>
</feature>
<evidence type="ECO:0000259" key="3">
    <source>
        <dbReference type="Pfam" id="PF20434"/>
    </source>
</evidence>
<name>A0A3E2NPI8_9SPHI</name>
<dbReference type="OrthoDB" id="9777975at2"/>
<accession>A0A3E2NPI8</accession>
<dbReference type="PANTHER" id="PTHR48081">
    <property type="entry name" value="AB HYDROLASE SUPERFAMILY PROTEIN C4A8.06C"/>
    <property type="match status" value="1"/>
</dbReference>
<dbReference type="AlphaFoldDB" id="A0A3E2NPI8"/>
<feature type="domain" description="BD-FAE-like" evidence="3">
    <location>
        <begin position="136"/>
        <end position="327"/>
    </location>
</feature>
<dbReference type="InterPro" id="IPR029058">
    <property type="entry name" value="AB_hydrolase_fold"/>
</dbReference>
<dbReference type="RefSeq" id="WP_117383400.1">
    <property type="nucleotide sequence ID" value="NZ_QWDE01000002.1"/>
</dbReference>
<dbReference type="InterPro" id="IPR050300">
    <property type="entry name" value="GDXG_lipolytic_enzyme"/>
</dbReference>
<dbReference type="SUPFAM" id="SSF53474">
    <property type="entry name" value="alpha/beta-Hydrolases"/>
    <property type="match status" value="1"/>
</dbReference>
<reference evidence="4 5" key="1">
    <citation type="submission" date="2018-08" db="EMBL/GenBank/DDBJ databases">
        <title>Mucilaginibacter terrae sp. nov., isolated from manganese diggings.</title>
        <authorList>
            <person name="Huang Y."/>
            <person name="Zhou Z."/>
        </authorList>
    </citation>
    <scope>NUCLEOTIDE SEQUENCE [LARGE SCALE GENOMIC DNA]</scope>
    <source>
        <strain evidence="4 5">ZH6</strain>
    </source>
</reference>
<dbReference type="GO" id="GO:0016787">
    <property type="term" value="F:hydrolase activity"/>
    <property type="evidence" value="ECO:0007669"/>
    <property type="project" value="UniProtKB-KW"/>
</dbReference>
<proteinExistence type="predicted"/>
<dbReference type="InterPro" id="IPR049492">
    <property type="entry name" value="BD-FAE-like_dom"/>
</dbReference>
<dbReference type="Pfam" id="PF20434">
    <property type="entry name" value="BD-FAE"/>
    <property type="match status" value="1"/>
</dbReference>
<evidence type="ECO:0000256" key="2">
    <source>
        <dbReference type="SAM" id="Phobius"/>
    </source>
</evidence>
<keyword evidence="2" id="KW-1133">Transmembrane helix</keyword>
<protein>
    <submittedName>
        <fullName evidence="4">Alpha/beta hydrolase</fullName>
    </submittedName>
</protein>
<gene>
    <name evidence="4" type="ORF">DYU05_12255</name>
</gene>
<evidence type="ECO:0000313" key="4">
    <source>
        <dbReference type="EMBL" id="RFZ82925.1"/>
    </source>
</evidence>
<comment type="caution">
    <text evidence="4">The sequence shown here is derived from an EMBL/GenBank/DDBJ whole genome shotgun (WGS) entry which is preliminary data.</text>
</comment>
<evidence type="ECO:0000313" key="5">
    <source>
        <dbReference type="Proteomes" id="UP000260823"/>
    </source>
</evidence>
<evidence type="ECO:0000256" key="1">
    <source>
        <dbReference type="ARBA" id="ARBA00022801"/>
    </source>
</evidence>
<dbReference type="EMBL" id="QWDE01000002">
    <property type="protein sequence ID" value="RFZ82925.1"/>
    <property type="molecule type" value="Genomic_DNA"/>
</dbReference>
<dbReference type="Gene3D" id="3.40.50.1820">
    <property type="entry name" value="alpha/beta hydrolase"/>
    <property type="match status" value="1"/>
</dbReference>